<dbReference type="PANTHER" id="PTHR12725">
    <property type="entry name" value="HALOACID DEHALOGENASE-LIKE HYDROLASE"/>
    <property type="match status" value="1"/>
</dbReference>
<dbReference type="SFLD" id="SFLDG01129">
    <property type="entry name" value="C1.5:_HAD__Beta-PGM__Phosphata"/>
    <property type="match status" value="1"/>
</dbReference>
<evidence type="ECO:0000313" key="2">
    <source>
        <dbReference type="Proteomes" id="UP000249633"/>
    </source>
</evidence>
<dbReference type="PANTHER" id="PTHR12725:SF117">
    <property type="entry name" value="HALOACID DEHALOGENASE-LIKE HYDROLASE"/>
    <property type="match status" value="1"/>
</dbReference>
<dbReference type="NCBIfam" id="TIGR01993">
    <property type="entry name" value="Pyr-5-nucltdase"/>
    <property type="match status" value="1"/>
</dbReference>
<dbReference type="PRINTS" id="PR00413">
    <property type="entry name" value="HADHALOGNASE"/>
</dbReference>
<dbReference type="SFLD" id="SFLDS00003">
    <property type="entry name" value="Haloacid_Dehalogenase"/>
    <property type="match status" value="1"/>
</dbReference>
<accession>A0A2W5DMK5</accession>
<name>A0A2W5DMK5_9BURK</name>
<reference evidence="1 2" key="1">
    <citation type="submission" date="2017-08" db="EMBL/GenBank/DDBJ databases">
        <title>Infants hospitalized years apart are colonized by the same room-sourced microbial strains.</title>
        <authorList>
            <person name="Brooks B."/>
            <person name="Olm M.R."/>
            <person name="Firek B.A."/>
            <person name="Baker R."/>
            <person name="Thomas B.C."/>
            <person name="Morowitz M.J."/>
            <person name="Banfield J.F."/>
        </authorList>
    </citation>
    <scope>NUCLEOTIDE SEQUENCE [LARGE SCALE GENOMIC DNA]</scope>
    <source>
        <strain evidence="1">S2_012_000_R2_81</strain>
    </source>
</reference>
<dbReference type="NCBIfam" id="TIGR01509">
    <property type="entry name" value="HAD-SF-IA-v3"/>
    <property type="match status" value="1"/>
</dbReference>
<dbReference type="AlphaFoldDB" id="A0A2W5DMK5"/>
<dbReference type="Gene3D" id="3.40.50.1000">
    <property type="entry name" value="HAD superfamily/HAD-like"/>
    <property type="match status" value="1"/>
</dbReference>
<dbReference type="SUPFAM" id="SSF56784">
    <property type="entry name" value="HAD-like"/>
    <property type="match status" value="1"/>
</dbReference>
<organism evidence="1 2">
    <name type="scientific">Roseateles depolymerans</name>
    <dbReference type="NCBI Taxonomy" id="76731"/>
    <lineage>
        <taxon>Bacteria</taxon>
        <taxon>Pseudomonadati</taxon>
        <taxon>Pseudomonadota</taxon>
        <taxon>Betaproteobacteria</taxon>
        <taxon>Burkholderiales</taxon>
        <taxon>Sphaerotilaceae</taxon>
        <taxon>Roseateles</taxon>
    </lineage>
</organism>
<dbReference type="Proteomes" id="UP000249633">
    <property type="component" value="Unassembled WGS sequence"/>
</dbReference>
<gene>
    <name evidence="1" type="ORF">DI603_11080</name>
</gene>
<dbReference type="InterPro" id="IPR006439">
    <property type="entry name" value="HAD-SF_hydro_IA"/>
</dbReference>
<comment type="caution">
    <text evidence="1">The sequence shown here is derived from an EMBL/GenBank/DDBJ whole genome shotgun (WGS) entry which is preliminary data.</text>
</comment>
<protein>
    <submittedName>
        <fullName evidence="1">Pyrimidine 5'-nucleotidase</fullName>
    </submittedName>
</protein>
<proteinExistence type="predicted"/>
<dbReference type="Pfam" id="PF00702">
    <property type="entry name" value="Hydrolase"/>
    <property type="match status" value="1"/>
</dbReference>
<dbReference type="Gene3D" id="1.10.150.450">
    <property type="match status" value="1"/>
</dbReference>
<dbReference type="EMBL" id="QFOD01000009">
    <property type="protein sequence ID" value="PZP31998.1"/>
    <property type="molecule type" value="Genomic_DNA"/>
</dbReference>
<dbReference type="InterPro" id="IPR023214">
    <property type="entry name" value="HAD_sf"/>
</dbReference>
<evidence type="ECO:0000313" key="1">
    <source>
        <dbReference type="EMBL" id="PZP31998.1"/>
    </source>
</evidence>
<dbReference type="InterPro" id="IPR010237">
    <property type="entry name" value="Pyr-5-nucltdase"/>
</dbReference>
<dbReference type="InterPro" id="IPR036412">
    <property type="entry name" value="HAD-like_sf"/>
</dbReference>
<sequence length="236" mass="27139">MSRSRPAPRRPARGRVWLFDLDDTLHNASHRAFPALDASMTAYIEQHLGLSTEAAVSLRRRYWLRYGATLTGLQRHHGVKAAHFLHETHHLPGLDPYLHGHAHDRAALRRLPGRKLLLTNAPRAYAERVLAAVGLSGCFERLICVEDMECFGESRPKPDARMFRLVLARLGLRASDCVLVEDTLIHQKRARGLGLQTVWMQRWLAANPDGRRLRRRPVYVTRRVRSLQELLRFPQF</sequence>
<dbReference type="SFLD" id="SFLDG01132">
    <property type="entry name" value="C1.5.3:_5'-Nucleotidase_Like"/>
    <property type="match status" value="1"/>
</dbReference>